<dbReference type="PANTHER" id="PTHR30251">
    <property type="entry name" value="PILUS ASSEMBLY CHAPERONE"/>
    <property type="match status" value="1"/>
</dbReference>
<dbReference type="EMBL" id="QGGH01000001">
    <property type="protein sequence ID" value="PWJ93981.1"/>
    <property type="molecule type" value="Genomic_DNA"/>
</dbReference>
<organism evidence="3 4">
    <name type="scientific">Rhizobium loti</name>
    <name type="common">Mesorhizobium loti</name>
    <dbReference type="NCBI Taxonomy" id="381"/>
    <lineage>
        <taxon>Bacteria</taxon>
        <taxon>Pseudomonadati</taxon>
        <taxon>Pseudomonadota</taxon>
        <taxon>Alphaproteobacteria</taxon>
        <taxon>Hyphomicrobiales</taxon>
        <taxon>Phyllobacteriaceae</taxon>
        <taxon>Mesorhizobium</taxon>
    </lineage>
</organism>
<evidence type="ECO:0000313" key="3">
    <source>
        <dbReference type="EMBL" id="PWJ93981.1"/>
    </source>
</evidence>
<dbReference type="Gene3D" id="2.60.40.10">
    <property type="entry name" value="Immunoglobulins"/>
    <property type="match status" value="1"/>
</dbReference>
<evidence type="ECO:0000313" key="4">
    <source>
        <dbReference type="Proteomes" id="UP000245631"/>
    </source>
</evidence>
<dbReference type="InterPro" id="IPR016147">
    <property type="entry name" value="Pili_assmbl_chaperone_N"/>
</dbReference>
<dbReference type="GeneID" id="61050009"/>
<sequence length="243" mass="25618">MSWTKLAWILAGALLFSGAPVWAESLQVQPALVDVVAPGASSTITLRNEGPTPTNVQIRVFRWTQVNGNESLTPTEDVVASPPAVTLVPGAGYVVRIVRVTKRPIAAEEAYRLLVDELPDANRTRTGTVRLLIRHSIPVFFSSPQKTPPAVDWTVSRQAGRLIVSARNKGGMRLRISALSLRDAGGHKISFGGGLVGYALGRSAMHWTAPAGGRKFAAKGSVSISGQGNDGTINAVAPVVAAP</sequence>
<protein>
    <submittedName>
        <fullName evidence="3">Fimbrial chaperone protein</fullName>
    </submittedName>
</protein>
<dbReference type="InterPro" id="IPR013783">
    <property type="entry name" value="Ig-like_fold"/>
</dbReference>
<evidence type="ECO:0000259" key="2">
    <source>
        <dbReference type="Pfam" id="PF00345"/>
    </source>
</evidence>
<gene>
    <name evidence="3" type="ORF">C8D77_101663</name>
</gene>
<keyword evidence="1" id="KW-0732">Signal</keyword>
<dbReference type="SUPFAM" id="SSF49354">
    <property type="entry name" value="PapD-like"/>
    <property type="match status" value="1"/>
</dbReference>
<dbReference type="Proteomes" id="UP000245631">
    <property type="component" value="Unassembled WGS sequence"/>
</dbReference>
<dbReference type="GO" id="GO:0071555">
    <property type="term" value="P:cell wall organization"/>
    <property type="evidence" value="ECO:0007669"/>
    <property type="project" value="InterPro"/>
</dbReference>
<dbReference type="GO" id="GO:0030288">
    <property type="term" value="C:outer membrane-bounded periplasmic space"/>
    <property type="evidence" value="ECO:0007669"/>
    <property type="project" value="InterPro"/>
</dbReference>
<dbReference type="RefSeq" id="WP_215732036.1">
    <property type="nucleotide sequence ID" value="NZ_QGGH01000001.1"/>
</dbReference>
<feature type="domain" description="Pili assembly chaperone N-terminal" evidence="2">
    <location>
        <begin position="26"/>
        <end position="142"/>
    </location>
</feature>
<comment type="caution">
    <text evidence="3">The sequence shown here is derived from an EMBL/GenBank/DDBJ whole genome shotgun (WGS) entry which is preliminary data.</text>
</comment>
<dbReference type="PANTHER" id="PTHR30251:SF4">
    <property type="entry name" value="SLR1668 PROTEIN"/>
    <property type="match status" value="1"/>
</dbReference>
<dbReference type="AlphaFoldDB" id="A0A8E3B6J7"/>
<accession>A0A8E3B6J7</accession>
<proteinExistence type="predicted"/>
<evidence type="ECO:0000256" key="1">
    <source>
        <dbReference type="SAM" id="SignalP"/>
    </source>
</evidence>
<feature type="signal peptide" evidence="1">
    <location>
        <begin position="1"/>
        <end position="23"/>
    </location>
</feature>
<dbReference type="InterPro" id="IPR050643">
    <property type="entry name" value="Periplasmic_pilus_chap"/>
</dbReference>
<dbReference type="Pfam" id="PF00345">
    <property type="entry name" value="PapD_N"/>
    <property type="match status" value="1"/>
</dbReference>
<dbReference type="InterPro" id="IPR008962">
    <property type="entry name" value="PapD-like_sf"/>
</dbReference>
<name>A0A8E3B6J7_RHILI</name>
<feature type="chain" id="PRO_5034746876" evidence="1">
    <location>
        <begin position="24"/>
        <end position="243"/>
    </location>
</feature>
<reference evidence="3 4" key="1">
    <citation type="submission" date="2018-05" db="EMBL/GenBank/DDBJ databases">
        <title>Genomic Encyclopedia of Type Strains, Phase IV (KMG-IV): sequencing the most valuable type-strain genomes for metagenomic binning, comparative biology and taxonomic classification.</title>
        <authorList>
            <person name="Goeker M."/>
        </authorList>
    </citation>
    <scope>NUCLEOTIDE SEQUENCE [LARGE SCALE GENOMIC DNA]</scope>
    <source>
        <strain evidence="3 4">DSM 2626</strain>
    </source>
</reference>